<evidence type="ECO:0000256" key="3">
    <source>
        <dbReference type="ARBA" id="ARBA00022478"/>
    </source>
</evidence>
<dbReference type="Gene3D" id="3.30.1360.10">
    <property type="entry name" value="RNA polymerase, RBP11-like subunit"/>
    <property type="match status" value="1"/>
</dbReference>
<keyword evidence="4" id="KW-0804">Transcription</keyword>
<dbReference type="HAMAP" id="MF_00320">
    <property type="entry name" value="RNApol_arch_Rpo3"/>
    <property type="match status" value="1"/>
</dbReference>
<dbReference type="GO" id="GO:0003677">
    <property type="term" value="F:DNA binding"/>
    <property type="evidence" value="ECO:0007669"/>
    <property type="project" value="InterPro"/>
</dbReference>
<dbReference type="SUPFAM" id="SSF56553">
    <property type="entry name" value="Insert subdomain of RNA polymerase alpha subunit"/>
    <property type="match status" value="1"/>
</dbReference>
<dbReference type="Gene3D" id="2.170.120.12">
    <property type="entry name" value="DNA-directed RNA polymerase, insert domain"/>
    <property type="match status" value="1"/>
</dbReference>
<organism evidence="8 9">
    <name type="scientific">Extremus antarcticus</name>
    <dbReference type="NCBI Taxonomy" id="702011"/>
    <lineage>
        <taxon>Eukaryota</taxon>
        <taxon>Fungi</taxon>
        <taxon>Dikarya</taxon>
        <taxon>Ascomycota</taxon>
        <taxon>Pezizomycotina</taxon>
        <taxon>Dothideomycetes</taxon>
        <taxon>Dothideomycetidae</taxon>
        <taxon>Mycosphaerellales</taxon>
        <taxon>Extremaceae</taxon>
        <taxon>Extremus</taxon>
    </lineage>
</organism>
<dbReference type="GO" id="GO:0046983">
    <property type="term" value="F:protein dimerization activity"/>
    <property type="evidence" value="ECO:0007669"/>
    <property type="project" value="InterPro"/>
</dbReference>
<feature type="domain" description="DNA-directed RNA polymerase RpoA/D/Rpb3-type" evidence="7">
    <location>
        <begin position="102"/>
        <end position="417"/>
    </location>
</feature>
<dbReference type="Pfam" id="PF01000">
    <property type="entry name" value="RNA_pol_A_bac"/>
    <property type="match status" value="1"/>
</dbReference>
<evidence type="ECO:0000259" key="7">
    <source>
        <dbReference type="SMART" id="SM00662"/>
    </source>
</evidence>
<evidence type="ECO:0000256" key="1">
    <source>
        <dbReference type="ARBA" id="ARBA00004123"/>
    </source>
</evidence>
<dbReference type="InterPro" id="IPR036603">
    <property type="entry name" value="RBP11-like"/>
</dbReference>
<dbReference type="GO" id="GO:0055029">
    <property type="term" value="C:nuclear DNA-directed RNA polymerase complex"/>
    <property type="evidence" value="ECO:0007669"/>
    <property type="project" value="UniProtKB-ARBA"/>
</dbReference>
<proteinExistence type="inferred from homology"/>
<dbReference type="GO" id="GO:0005736">
    <property type="term" value="C:RNA polymerase I complex"/>
    <property type="evidence" value="ECO:0007669"/>
    <property type="project" value="TreeGrafter"/>
</dbReference>
<dbReference type="InterPro" id="IPR011263">
    <property type="entry name" value="DNA-dir_RNA_pol_RpoA/D/Rpb3"/>
</dbReference>
<dbReference type="SUPFAM" id="SSF55257">
    <property type="entry name" value="RBP11-like subunits of RNA polymerase"/>
    <property type="match status" value="1"/>
</dbReference>
<dbReference type="Pfam" id="PF01193">
    <property type="entry name" value="RNA_pol_L"/>
    <property type="match status" value="1"/>
</dbReference>
<evidence type="ECO:0000256" key="6">
    <source>
        <dbReference type="ARBA" id="ARBA00025804"/>
    </source>
</evidence>
<reference evidence="8" key="1">
    <citation type="submission" date="2023-04" db="EMBL/GenBank/DDBJ databases">
        <title>Black Yeasts Isolated from many extreme environments.</title>
        <authorList>
            <person name="Coleine C."/>
            <person name="Stajich J.E."/>
            <person name="Selbmann L."/>
        </authorList>
    </citation>
    <scope>NUCLEOTIDE SEQUENCE</scope>
    <source>
        <strain evidence="8">CCFEE 5312</strain>
    </source>
</reference>
<dbReference type="InterPro" id="IPR033901">
    <property type="entry name" value="RNAPI/III_AC40"/>
</dbReference>
<dbReference type="PROSITE" id="PS00446">
    <property type="entry name" value="RNA_POL_D_30KD"/>
    <property type="match status" value="1"/>
</dbReference>
<dbReference type="Proteomes" id="UP001271007">
    <property type="component" value="Unassembled WGS sequence"/>
</dbReference>
<sequence length="425" mass="47756">MVVRRSNGDVVESFGSSREVTAPEHEITMTMNGPHQPTNPWAPLTPEQQEARKVVNVNAETVTNTAATDIPGHYGPEQDDSWNLERFRDNFRIDFHHNKPHDAAFSLVGCDASISNAFRRILLAEVPTLAIEDVFMFNNTSIIQDEVLSHRIGLIPLTGGEKGLRWLRWFRKKPPTDDFASQAAYDADGEPSTPSDYNTVVLELKVDCRWATEAEDGRDGKKLAKEGETDPNVRYVNSNVYARDFRFLPQGQQGTYFSGDDAIRPVNPDILIAKLRPGQKIHLQCHCIKGVGMDHAKFSPVATASYRLLPQITITSPILGADAKKFARCFPKGVIGLEPSDESDPDSEPKAVVKDPMKDTVSRECLRHDEFKGKVKLGRIRDHFIFSVESTGQLRSDELFLDSVRLLKAKTERFKRHLAEFEEGR</sequence>
<protein>
    <recommendedName>
        <fullName evidence="2">DNA-directed RNA polymerases I and III subunit RPAC1</fullName>
    </recommendedName>
</protein>
<dbReference type="PANTHER" id="PTHR11800">
    <property type="entry name" value="DNA-DIRECTED RNA POLYMERASE"/>
    <property type="match status" value="1"/>
</dbReference>
<comment type="subcellular location">
    <subcellularLocation>
        <location evidence="1">Nucleus</location>
    </subcellularLocation>
</comment>
<dbReference type="CDD" id="cd07032">
    <property type="entry name" value="RNAP_I_II_AC40"/>
    <property type="match status" value="1"/>
</dbReference>
<name>A0AAJ0DB15_9PEZI</name>
<comment type="caution">
    <text evidence="8">The sequence shown here is derived from an EMBL/GenBank/DDBJ whole genome shotgun (WGS) entry which is preliminary data.</text>
</comment>
<dbReference type="InterPro" id="IPR022842">
    <property type="entry name" value="RNAP_Rpo3/Rpb3/RPAC1"/>
</dbReference>
<dbReference type="AlphaFoldDB" id="A0AAJ0DB15"/>
<comment type="similarity">
    <text evidence="6">Belongs to the archaeal Rpo3/eukaryotic RPB3 RNA polymerase subunit family.</text>
</comment>
<dbReference type="InterPro" id="IPR011262">
    <property type="entry name" value="DNA-dir_RNA_pol_insert"/>
</dbReference>
<gene>
    <name evidence="8" type="primary">RPC40</name>
    <name evidence="8" type="ORF">LTR09_011949</name>
</gene>
<evidence type="ECO:0000313" key="8">
    <source>
        <dbReference type="EMBL" id="KAK3046601.1"/>
    </source>
</evidence>
<dbReference type="GO" id="GO:0006351">
    <property type="term" value="P:DNA-templated transcription"/>
    <property type="evidence" value="ECO:0007669"/>
    <property type="project" value="InterPro"/>
</dbReference>
<dbReference type="GO" id="GO:0005666">
    <property type="term" value="C:RNA polymerase III complex"/>
    <property type="evidence" value="ECO:0007669"/>
    <property type="project" value="TreeGrafter"/>
</dbReference>
<accession>A0AAJ0DB15</accession>
<dbReference type="EMBL" id="JAWDJX010000086">
    <property type="protein sequence ID" value="KAK3046601.1"/>
    <property type="molecule type" value="Genomic_DNA"/>
</dbReference>
<evidence type="ECO:0000256" key="5">
    <source>
        <dbReference type="ARBA" id="ARBA00023242"/>
    </source>
</evidence>
<dbReference type="InterPro" id="IPR036643">
    <property type="entry name" value="RNApol_insert_sf"/>
</dbReference>
<keyword evidence="5" id="KW-0539">Nucleus</keyword>
<dbReference type="InterPro" id="IPR050518">
    <property type="entry name" value="Rpo3/RPB3_RNA_Pol_subunit"/>
</dbReference>
<dbReference type="PANTHER" id="PTHR11800:SF13">
    <property type="entry name" value="DNA-DIRECTED RNA POLYMERASES I AND III SUBUNIT RPAC1"/>
    <property type="match status" value="1"/>
</dbReference>
<evidence type="ECO:0000313" key="9">
    <source>
        <dbReference type="Proteomes" id="UP001271007"/>
    </source>
</evidence>
<dbReference type="FunFam" id="2.170.120.12:FF:000003">
    <property type="entry name" value="Dna-directed rna polymerases i and iii subunit"/>
    <property type="match status" value="1"/>
</dbReference>
<keyword evidence="3 8" id="KW-0240">DNA-directed RNA polymerase</keyword>
<evidence type="ECO:0000256" key="2">
    <source>
        <dbReference type="ARBA" id="ARBA00022083"/>
    </source>
</evidence>
<dbReference type="SMART" id="SM00662">
    <property type="entry name" value="RPOLD"/>
    <property type="match status" value="1"/>
</dbReference>
<dbReference type="InterPro" id="IPR001514">
    <property type="entry name" value="DNA-dir_RNA_pol_30-40kDasu_CS"/>
</dbReference>
<keyword evidence="9" id="KW-1185">Reference proteome</keyword>
<evidence type="ECO:0000256" key="4">
    <source>
        <dbReference type="ARBA" id="ARBA00023163"/>
    </source>
</evidence>
<dbReference type="GO" id="GO:0003899">
    <property type="term" value="F:DNA-directed RNA polymerase activity"/>
    <property type="evidence" value="ECO:0007669"/>
    <property type="project" value="InterPro"/>
</dbReference>